<dbReference type="PANTHER" id="PTHR35824">
    <property type="entry name" value="MEMBRANE-ANCHORED JUNCTION PROTEIN MAJIN"/>
    <property type="match status" value="1"/>
</dbReference>
<dbReference type="RefSeq" id="XP_034267720.1">
    <property type="nucleotide sequence ID" value="XM_034411829.2"/>
</dbReference>
<dbReference type="GO" id="GO:0070197">
    <property type="term" value="P:meiotic attachment of telomere to nuclear envelope"/>
    <property type="evidence" value="ECO:0007669"/>
    <property type="project" value="TreeGrafter"/>
</dbReference>
<dbReference type="InParanoid" id="A0A6P9BIE4"/>
<evidence type="ECO:0000313" key="2">
    <source>
        <dbReference type="RefSeq" id="XP_034267720.1"/>
    </source>
</evidence>
<dbReference type="KEGG" id="pgut:117662414"/>
<accession>A0A6P9BIE4</accession>
<reference evidence="2" key="1">
    <citation type="submission" date="2025-08" db="UniProtKB">
        <authorList>
            <consortium name="RefSeq"/>
        </authorList>
    </citation>
    <scope>IDENTIFICATION</scope>
    <source>
        <tissue evidence="2">Blood</tissue>
    </source>
</reference>
<dbReference type="Proteomes" id="UP001652622">
    <property type="component" value="Unplaced"/>
</dbReference>
<sequence>MAAKEKAGWTLEYTSLKSFTYPMPETRFFHAGVNVYKFKIKYGNTISINTDLDENIISKEIQDAIRVVLGNLDSLCPFTTEHFIIFPYLNKWERVSDLRFMHGDEFLTPYPFVCTIYVELNSCKQNKCEGEGDYRDFYNSTKKRNKFRENIDIERATKQRRLEEILETSHSQHYMNRNLAENAIFMNTSQPNAEFGRTALQKDMMFPVKNQSEETKYSCCSSLISTNGCNVKALGQHTEINRTKNAENYKQERHMLTSQNKSEQRMEMKKKGFLENLKSALFSLFL</sequence>
<keyword evidence="1" id="KW-1185">Reference proteome</keyword>
<dbReference type="GeneID" id="117662414"/>
<organism evidence="1 2">
    <name type="scientific">Pantherophis guttatus</name>
    <name type="common">Corn snake</name>
    <name type="synonym">Elaphe guttata</name>
    <dbReference type="NCBI Taxonomy" id="94885"/>
    <lineage>
        <taxon>Eukaryota</taxon>
        <taxon>Metazoa</taxon>
        <taxon>Chordata</taxon>
        <taxon>Craniata</taxon>
        <taxon>Vertebrata</taxon>
        <taxon>Euteleostomi</taxon>
        <taxon>Lepidosauria</taxon>
        <taxon>Squamata</taxon>
        <taxon>Bifurcata</taxon>
        <taxon>Unidentata</taxon>
        <taxon>Episquamata</taxon>
        <taxon>Toxicofera</taxon>
        <taxon>Serpentes</taxon>
        <taxon>Colubroidea</taxon>
        <taxon>Colubridae</taxon>
        <taxon>Colubrinae</taxon>
        <taxon>Pantherophis</taxon>
    </lineage>
</organism>
<dbReference type="GO" id="GO:0003677">
    <property type="term" value="F:DNA binding"/>
    <property type="evidence" value="ECO:0007669"/>
    <property type="project" value="InterPro"/>
</dbReference>
<dbReference type="AlphaFoldDB" id="A0A6P9BIE4"/>
<evidence type="ECO:0000313" key="1">
    <source>
        <dbReference type="Proteomes" id="UP001652622"/>
    </source>
</evidence>
<name>A0A6P9BIE4_PANGU</name>
<dbReference type="InterPro" id="IPR027816">
    <property type="entry name" value="MAJIN"/>
</dbReference>
<dbReference type="Pfam" id="PF15077">
    <property type="entry name" value="MAJIN"/>
    <property type="match status" value="1"/>
</dbReference>
<dbReference type="CTD" id="283129"/>
<protein>
    <submittedName>
        <fullName evidence="2">Membrane-anchored junction protein isoform X1</fullName>
    </submittedName>
</protein>
<dbReference type="GO" id="GO:0005637">
    <property type="term" value="C:nuclear inner membrane"/>
    <property type="evidence" value="ECO:0007669"/>
    <property type="project" value="TreeGrafter"/>
</dbReference>
<gene>
    <name evidence="2" type="primary">MAJIN</name>
</gene>
<proteinExistence type="predicted"/>
<dbReference type="PANTHER" id="PTHR35824:SF1">
    <property type="entry name" value="MEMBRANE-ANCHORED JUNCTION PROTEIN"/>
    <property type="match status" value="1"/>
</dbReference>
<dbReference type="OMA" id="RYETNIC"/>
<dbReference type="GO" id="GO:0007129">
    <property type="term" value="P:homologous chromosome pairing at meiosis"/>
    <property type="evidence" value="ECO:0007669"/>
    <property type="project" value="TreeGrafter"/>
</dbReference>